<gene>
    <name evidence="1" type="ORF">OWV82_004488</name>
</gene>
<dbReference type="EMBL" id="CM051395">
    <property type="protein sequence ID" value="KAJ4725650.1"/>
    <property type="molecule type" value="Genomic_DNA"/>
</dbReference>
<proteinExistence type="predicted"/>
<evidence type="ECO:0000313" key="2">
    <source>
        <dbReference type="Proteomes" id="UP001164539"/>
    </source>
</evidence>
<protein>
    <submittedName>
        <fullName evidence="1">Alpha-1,4 glucan phosphorylase</fullName>
    </submittedName>
</protein>
<comment type="caution">
    <text evidence="1">The sequence shown here is derived from an EMBL/GenBank/DDBJ whole genome shotgun (WGS) entry which is preliminary data.</text>
</comment>
<evidence type="ECO:0000313" key="1">
    <source>
        <dbReference type="EMBL" id="KAJ4725650.1"/>
    </source>
</evidence>
<dbReference type="Proteomes" id="UP001164539">
    <property type="component" value="Chromosome 2"/>
</dbReference>
<reference evidence="1 2" key="1">
    <citation type="journal article" date="2023" name="Science">
        <title>Complex scaffold remodeling in plant triterpene biosynthesis.</title>
        <authorList>
            <person name="De La Pena R."/>
            <person name="Hodgson H."/>
            <person name="Liu J.C."/>
            <person name="Stephenson M.J."/>
            <person name="Martin A.C."/>
            <person name="Owen C."/>
            <person name="Harkess A."/>
            <person name="Leebens-Mack J."/>
            <person name="Jimenez L.E."/>
            <person name="Osbourn A."/>
            <person name="Sattely E.S."/>
        </authorList>
    </citation>
    <scope>NUCLEOTIDE SEQUENCE [LARGE SCALE GENOMIC DNA]</scope>
    <source>
        <strain evidence="2">cv. JPN11</strain>
        <tissue evidence="1">Leaf</tissue>
    </source>
</reference>
<name>A0ACC1YPB0_MELAZ</name>
<sequence length="843" mass="95339">MAAAKENGNTASAKLAKVPATAHPLADAPAEIASNINYHAHYSPHFSPSKFEAEQAFYATAESVRDRLIQHWNETNLNFDKADPKQTYYLSMEYLQGRTLTNAIGNLNIQNAYADALNNLGHALEEIVEQEKDAALGNGGLGRLASCFLDSMATLNFPAWGYGLRYKYGLFKQQITKQGQEEIAEDWLEKFSPWEIVRHDVVFPVRFFGNVEVNPNGLRKWVGGEVVQALAYDVPIPGYKTKNTISLRLWEAKASPKDFNLFQFNDGQYESAAQLHSRAEQICAVLYPGDATESGKLLRLKQQFFLCSASLQDVILRFKDRKIGKGSWQWSEFPNKVAIQLNDTHPTLAIPELMRLLMDEEGLGWDEAWDVTTRTVAYTNHTVLPEALEKWSQTVMWKLLPRHLEIIVEIDKRFMEMVRSTRKDLESKLSSMCILDNNPQKPVVKMANLCVISAHTVNGVAQLHSDILKSELFADYVSIWPNKLQNKTNGITPRRWLRFCNPELSSIITKWLKTEQWVSNLDLLVGLRQFADNAELQVEWASAKMASKKRLAQYVQRVTGVSIDPNSLFDIQVKRIHEYKRQLLNILGAIYRYKKLKEMSPDERKKTTPRTIMIGGKAFATYTNAKRIVKLVNDVGEVVNTDPEVNSYLKVVFVPNYNVSVAELLIPGSELSQHISTAGMEASGTSNMKFSLNGCLIIGTLDGANVEIRQEIGEENFFLFGATAEQVPKLRKEREDGLFKPDPRFEEAKQFIRSGAFGSYDYNPLLDSLEGNSGYGRGDYFLVGCDFPSYIDAQARVDEAYMDRKKWLKMSILSTAGSGKFSSDRTIAQYAKEIWNIQECRAP</sequence>
<accession>A0ACC1YPB0</accession>
<organism evidence="1 2">
    <name type="scientific">Melia azedarach</name>
    <name type="common">Chinaberry tree</name>
    <dbReference type="NCBI Taxonomy" id="155640"/>
    <lineage>
        <taxon>Eukaryota</taxon>
        <taxon>Viridiplantae</taxon>
        <taxon>Streptophyta</taxon>
        <taxon>Embryophyta</taxon>
        <taxon>Tracheophyta</taxon>
        <taxon>Spermatophyta</taxon>
        <taxon>Magnoliopsida</taxon>
        <taxon>eudicotyledons</taxon>
        <taxon>Gunneridae</taxon>
        <taxon>Pentapetalae</taxon>
        <taxon>rosids</taxon>
        <taxon>malvids</taxon>
        <taxon>Sapindales</taxon>
        <taxon>Meliaceae</taxon>
        <taxon>Melia</taxon>
    </lineage>
</organism>
<keyword evidence="2" id="KW-1185">Reference proteome</keyword>